<protein>
    <submittedName>
        <fullName evidence="2">ComEC/Rec2 family competence protein</fullName>
    </submittedName>
</protein>
<reference evidence="2" key="1">
    <citation type="submission" date="2018-05" db="EMBL/GenBank/DDBJ databases">
        <authorList>
            <consortium name="GenomeTrakr network: Whole genome sequencing for foodborne pathogen traceback"/>
        </authorList>
    </citation>
    <scope>NUCLEOTIDE SEQUENCE</scope>
    <source>
        <strain evidence="2">NC_C3488</strain>
    </source>
</reference>
<dbReference type="EMBL" id="AACIFC010000110">
    <property type="protein sequence ID" value="EAK6720251.1"/>
    <property type="molecule type" value="Genomic_DNA"/>
</dbReference>
<dbReference type="AlphaFoldDB" id="A0A5T1AFN0"/>
<keyword evidence="1" id="KW-1133">Transmembrane helix</keyword>
<evidence type="ECO:0000313" key="2">
    <source>
        <dbReference type="EMBL" id="EAK6720251.1"/>
    </source>
</evidence>
<name>A0A5T1AFN0_CAMCO</name>
<accession>A0A5T1AFN0</accession>
<sequence length="50" mass="6320">MSFWNSLYLNLKEFRYLFLFGFIVFVFNIFLEYNRFLNLKEKKHYLVENA</sequence>
<organism evidence="2">
    <name type="scientific">Campylobacter coli</name>
    <dbReference type="NCBI Taxonomy" id="195"/>
    <lineage>
        <taxon>Bacteria</taxon>
        <taxon>Pseudomonadati</taxon>
        <taxon>Campylobacterota</taxon>
        <taxon>Epsilonproteobacteria</taxon>
        <taxon>Campylobacterales</taxon>
        <taxon>Campylobacteraceae</taxon>
        <taxon>Campylobacter</taxon>
    </lineage>
</organism>
<proteinExistence type="predicted"/>
<feature type="transmembrane region" description="Helical" evidence="1">
    <location>
        <begin position="14"/>
        <end position="33"/>
    </location>
</feature>
<evidence type="ECO:0000256" key="1">
    <source>
        <dbReference type="SAM" id="Phobius"/>
    </source>
</evidence>
<keyword evidence="1" id="KW-0812">Transmembrane</keyword>
<feature type="non-terminal residue" evidence="2">
    <location>
        <position position="50"/>
    </location>
</feature>
<keyword evidence="1" id="KW-0472">Membrane</keyword>
<gene>
    <name evidence="2" type="ORF">CRL21_08715</name>
</gene>
<comment type="caution">
    <text evidence="2">The sequence shown here is derived from an EMBL/GenBank/DDBJ whole genome shotgun (WGS) entry which is preliminary data.</text>
</comment>